<dbReference type="AlphaFoldDB" id="A0A926HRX6"/>
<evidence type="ECO:0000313" key="2">
    <source>
        <dbReference type="EMBL" id="MBC8534244.1"/>
    </source>
</evidence>
<organism evidence="2 3">
    <name type="scientific">Yeguia hominis</name>
    <dbReference type="NCBI Taxonomy" id="2763662"/>
    <lineage>
        <taxon>Bacteria</taxon>
        <taxon>Bacillati</taxon>
        <taxon>Bacillota</taxon>
        <taxon>Clostridia</taxon>
        <taxon>Eubacteriales</taxon>
        <taxon>Yeguiaceae</taxon>
        <taxon>Yeguia</taxon>
    </lineage>
</organism>
<proteinExistence type="predicted"/>
<comment type="caution">
    <text evidence="2">The sequence shown here is derived from an EMBL/GenBank/DDBJ whole genome shotgun (WGS) entry which is preliminary data.</text>
</comment>
<dbReference type="Proteomes" id="UP000651482">
    <property type="component" value="Unassembled WGS sequence"/>
</dbReference>
<evidence type="ECO:0000259" key="1">
    <source>
        <dbReference type="Pfam" id="PF06114"/>
    </source>
</evidence>
<protein>
    <submittedName>
        <fullName evidence="2">ImmA/IrrE family metallo-endopeptidase</fullName>
    </submittedName>
</protein>
<name>A0A926HRX6_9FIRM</name>
<sequence length="171" mass="19972">MDIQTLEIVQTANRLVDTLGTRDPHRIARELGIEVIPMNYKRQRGAYKVILRNRFIFIKNDLHPAMESIVMLHEIGHDTLHRKEAVKAGGFKEFNIFNMQESRMEYEANVFASQVSLGDEEILEYIRYGYDIQQIARAMHSDTNLVALKTDALIAQGYCLRHQEYENRFLK</sequence>
<keyword evidence="3" id="KW-1185">Reference proteome</keyword>
<dbReference type="Gene3D" id="1.10.10.2910">
    <property type="match status" value="1"/>
</dbReference>
<dbReference type="EMBL" id="JACRSN010000014">
    <property type="protein sequence ID" value="MBC8534244.1"/>
    <property type="molecule type" value="Genomic_DNA"/>
</dbReference>
<gene>
    <name evidence="2" type="ORF">IAG03_09630</name>
</gene>
<dbReference type="RefSeq" id="WP_249319882.1">
    <property type="nucleotide sequence ID" value="NZ_JACRSN010000014.1"/>
</dbReference>
<dbReference type="Pfam" id="PF06114">
    <property type="entry name" value="Peptidase_M78"/>
    <property type="match status" value="1"/>
</dbReference>
<dbReference type="InterPro" id="IPR010359">
    <property type="entry name" value="IrrE_HExxH"/>
</dbReference>
<evidence type="ECO:0000313" key="3">
    <source>
        <dbReference type="Proteomes" id="UP000651482"/>
    </source>
</evidence>
<feature type="domain" description="IrrE N-terminal-like" evidence="1">
    <location>
        <begin position="29"/>
        <end position="138"/>
    </location>
</feature>
<reference evidence="2" key="1">
    <citation type="submission" date="2020-08" db="EMBL/GenBank/DDBJ databases">
        <title>Genome public.</title>
        <authorList>
            <person name="Liu C."/>
            <person name="Sun Q."/>
        </authorList>
    </citation>
    <scope>NUCLEOTIDE SEQUENCE</scope>
    <source>
        <strain evidence="2">NSJ-40</strain>
    </source>
</reference>
<accession>A0A926HRX6</accession>